<dbReference type="Pfam" id="PF00034">
    <property type="entry name" value="Cytochrom_C"/>
    <property type="match status" value="1"/>
</dbReference>
<dbReference type="InterPro" id="IPR011707">
    <property type="entry name" value="Cu-oxidase-like_N"/>
</dbReference>
<dbReference type="GO" id="GO:0019333">
    <property type="term" value="P:denitrification pathway"/>
    <property type="evidence" value="ECO:0007669"/>
    <property type="project" value="UniProtKB-UniPathway"/>
</dbReference>
<dbReference type="CDD" id="cd11020">
    <property type="entry name" value="CuRO_1_CuNIR"/>
    <property type="match status" value="1"/>
</dbReference>
<evidence type="ECO:0000256" key="10">
    <source>
        <dbReference type="ARBA" id="ARBA00023002"/>
    </source>
</evidence>
<dbReference type="Pfam" id="PF07732">
    <property type="entry name" value="Cu-oxidase_3"/>
    <property type="match status" value="1"/>
</dbReference>
<keyword evidence="19" id="KW-1185">Reference proteome</keyword>
<dbReference type="PROSITE" id="PS51007">
    <property type="entry name" value="CYTC"/>
    <property type="match status" value="1"/>
</dbReference>
<dbReference type="EC" id="1.7.2.1" evidence="5"/>
<dbReference type="GO" id="GO:0050421">
    <property type="term" value="F:nitrite reductase (NO-forming) activity"/>
    <property type="evidence" value="ECO:0007669"/>
    <property type="project" value="UniProtKB-EC"/>
</dbReference>
<feature type="binding site" description="type 1 copper site" evidence="14">
    <location>
        <position position="161"/>
    </location>
    <ligand>
        <name>Cu cation</name>
        <dbReference type="ChEBI" id="CHEBI:23378"/>
        <label>1</label>
    </ligand>
</feature>
<gene>
    <name evidence="18" type="primary">nirK</name>
    <name evidence="18" type="ORF">C7S20_18960</name>
</gene>
<keyword evidence="8 14" id="KW-0479">Metal-binding</keyword>
<evidence type="ECO:0000256" key="14">
    <source>
        <dbReference type="PIRSR" id="PIRSR601287-1"/>
    </source>
</evidence>
<comment type="similarity">
    <text evidence="3">Belongs to the multicopper oxidase family.</text>
</comment>
<evidence type="ECO:0000256" key="1">
    <source>
        <dbReference type="ARBA" id="ARBA00001960"/>
    </source>
</evidence>
<feature type="binding site" description="type 1 copper site" evidence="14">
    <location>
        <position position="175"/>
    </location>
    <ligand>
        <name>Cu cation</name>
        <dbReference type="ChEBI" id="CHEBI:23378"/>
        <label>1</label>
    </ligand>
</feature>
<evidence type="ECO:0000256" key="9">
    <source>
        <dbReference type="ARBA" id="ARBA00022737"/>
    </source>
</evidence>
<dbReference type="GO" id="GO:0005507">
    <property type="term" value="F:copper ion binding"/>
    <property type="evidence" value="ECO:0007669"/>
    <property type="project" value="InterPro"/>
</dbReference>
<keyword evidence="10" id="KW-0560">Oxidoreductase</keyword>
<dbReference type="AlphaFoldDB" id="A0A2R3ZA91"/>
<feature type="binding site" description="type 1 copper site" evidence="14">
    <location>
        <position position="162"/>
    </location>
    <ligand>
        <name>Cu cation</name>
        <dbReference type="ChEBI" id="CHEBI:23378"/>
        <label>1</label>
    </ligand>
</feature>
<dbReference type="RefSeq" id="WP_107013929.1">
    <property type="nucleotide sequence ID" value="NZ_CP028136.1"/>
</dbReference>
<evidence type="ECO:0000256" key="16">
    <source>
        <dbReference type="SAM" id="SignalP"/>
    </source>
</evidence>
<keyword evidence="12 14" id="KW-0186">Copper</keyword>
<keyword evidence="9" id="KW-0677">Repeat</keyword>
<dbReference type="GO" id="GO:0020037">
    <property type="term" value="F:heme binding"/>
    <property type="evidence" value="ECO:0007669"/>
    <property type="project" value="InterPro"/>
</dbReference>
<dbReference type="PRINTS" id="PR00695">
    <property type="entry name" value="CUNO2RDTASE"/>
</dbReference>
<comment type="subunit">
    <text evidence="4">Homotrimer.</text>
</comment>
<evidence type="ECO:0000256" key="6">
    <source>
        <dbReference type="ARBA" id="ARBA00017290"/>
    </source>
</evidence>
<dbReference type="InterPro" id="IPR051459">
    <property type="entry name" value="Cytochrome_c-type_DH"/>
</dbReference>
<keyword evidence="7 15" id="KW-0349">Heme</keyword>
<dbReference type="InterPro" id="IPR008972">
    <property type="entry name" value="Cupredoxin"/>
</dbReference>
<evidence type="ECO:0000256" key="11">
    <source>
        <dbReference type="ARBA" id="ARBA00023004"/>
    </source>
</evidence>
<comment type="catalytic activity">
    <reaction evidence="13">
        <text>nitric oxide + Fe(III)-[cytochrome c] + H2O = Fe(II)-[cytochrome c] + nitrite + 2 H(+)</text>
        <dbReference type="Rhea" id="RHEA:15233"/>
        <dbReference type="Rhea" id="RHEA-COMP:10350"/>
        <dbReference type="Rhea" id="RHEA-COMP:14399"/>
        <dbReference type="ChEBI" id="CHEBI:15377"/>
        <dbReference type="ChEBI" id="CHEBI:15378"/>
        <dbReference type="ChEBI" id="CHEBI:16301"/>
        <dbReference type="ChEBI" id="CHEBI:16480"/>
        <dbReference type="ChEBI" id="CHEBI:29033"/>
        <dbReference type="ChEBI" id="CHEBI:29034"/>
        <dbReference type="EC" id="1.7.2.1"/>
    </reaction>
</comment>
<name>A0A2R3ZA91_9FLAO</name>
<comment type="cofactor">
    <cofactor evidence="2 14">
        <name>Cu(2+)</name>
        <dbReference type="ChEBI" id="CHEBI:29036"/>
    </cofactor>
</comment>
<dbReference type="SUPFAM" id="SSF46626">
    <property type="entry name" value="Cytochrome c"/>
    <property type="match status" value="1"/>
</dbReference>
<dbReference type="Gene3D" id="2.60.40.420">
    <property type="entry name" value="Cupredoxins - blue copper proteins"/>
    <property type="match status" value="2"/>
</dbReference>
<feature type="binding site" description="type 1 copper site" evidence="14">
    <location>
        <position position="316"/>
    </location>
    <ligand>
        <name>Cu cation</name>
        <dbReference type="ChEBI" id="CHEBI:23378"/>
        <label>1</label>
    </ligand>
</feature>
<sequence length="487" mass="52654">MKNLINRQSISLWYMAVLFLSVSLQSCISDVEGSTTEISTVSNMTAELTAPPNVPPPVGARKAAKLIVDMEVVEKEGEMTDGVKYIYWTFNGTVPGSFIRTRVGDEIEFHLKNHPNNKLPHNIDLHAVTGPGGGAESTFVAPGQEKVFSFKALNQGLFVYHCATAPVGMHIANGMYGLILVEPKGGLPPVDKEYYVMQGDFYTKGKYGEPGLQPFDMEKAIDERPDYVVFNGKVGALNDDNALTANVGETVRLFVGNGGPNKVSSFHVIGEIFDKVHVEGGDLMNENVQTTLIPSGGAAIIEFKVQVPGTYLLVDHSIFRAFNKGALGMLKVSGKKDAKIYSGTQTERTFDPDGTMAKAKPAAEAGENLAETTKVLGKSLEEQKAHGKKVFMQTCFACHQANGQGIPGAFPPLAKSDFLNQDVVRAIGVVKHGLNGEVTVNGTTFNSVMPAQSLSDEEIADVLTYIYHNFDNNKTVVTPEMVKSQSK</sequence>
<feature type="binding site" description="type 1 copper site" evidence="14">
    <location>
        <position position="170"/>
    </location>
    <ligand>
        <name>Cu cation</name>
        <dbReference type="ChEBI" id="CHEBI:23378"/>
        <label>1</label>
    </ligand>
</feature>
<evidence type="ECO:0000256" key="3">
    <source>
        <dbReference type="ARBA" id="ARBA00010609"/>
    </source>
</evidence>
<proteinExistence type="inferred from homology"/>
<evidence type="ECO:0000256" key="13">
    <source>
        <dbReference type="ARBA" id="ARBA00049340"/>
    </source>
</evidence>
<dbReference type="GO" id="GO:0009055">
    <property type="term" value="F:electron transfer activity"/>
    <property type="evidence" value="ECO:0007669"/>
    <property type="project" value="InterPro"/>
</dbReference>
<dbReference type="InterPro" id="IPR001287">
    <property type="entry name" value="NO2-reductase_Cu"/>
</dbReference>
<dbReference type="UniPathway" id="UPA00652">
    <property type="reaction ID" value="UER00707"/>
</dbReference>
<dbReference type="SUPFAM" id="SSF49503">
    <property type="entry name" value="Cupredoxins"/>
    <property type="match status" value="2"/>
</dbReference>
<feature type="chain" id="PRO_5015302953" description="Copper-containing nitrite reductase" evidence="16">
    <location>
        <begin position="27"/>
        <end position="487"/>
    </location>
</feature>
<accession>A0A2R3ZA91</accession>
<dbReference type="KEGG" id="grs:C7S20_18960"/>
<evidence type="ECO:0000256" key="12">
    <source>
        <dbReference type="ARBA" id="ARBA00023008"/>
    </source>
</evidence>
<feature type="domain" description="Cytochrome c" evidence="17">
    <location>
        <begin position="382"/>
        <end position="470"/>
    </location>
</feature>
<comment type="cofactor">
    <cofactor evidence="1 14">
        <name>Cu(+)</name>
        <dbReference type="ChEBI" id="CHEBI:49552"/>
    </cofactor>
</comment>
<evidence type="ECO:0000259" key="17">
    <source>
        <dbReference type="PROSITE" id="PS51007"/>
    </source>
</evidence>
<dbReference type="FunFam" id="2.60.40.420:FF:000093">
    <property type="entry name" value="Copper-containing nitrite reductase"/>
    <property type="match status" value="1"/>
</dbReference>
<dbReference type="OrthoDB" id="9811395at2"/>
<dbReference type="PROSITE" id="PS51257">
    <property type="entry name" value="PROKAR_LIPOPROTEIN"/>
    <property type="match status" value="1"/>
</dbReference>
<evidence type="ECO:0000256" key="4">
    <source>
        <dbReference type="ARBA" id="ARBA00011233"/>
    </source>
</evidence>
<dbReference type="PANTHER" id="PTHR35008:SF8">
    <property type="entry name" value="ALCOHOL DEHYDROGENASE CYTOCHROME C SUBUNIT"/>
    <property type="match status" value="1"/>
</dbReference>
<organism evidence="18 19">
    <name type="scientific">Christiangramia fulva</name>
    <dbReference type="NCBI Taxonomy" id="2126553"/>
    <lineage>
        <taxon>Bacteria</taxon>
        <taxon>Pseudomonadati</taxon>
        <taxon>Bacteroidota</taxon>
        <taxon>Flavobacteriia</taxon>
        <taxon>Flavobacteriales</taxon>
        <taxon>Flavobacteriaceae</taxon>
        <taxon>Christiangramia</taxon>
    </lineage>
</organism>
<evidence type="ECO:0000313" key="18">
    <source>
        <dbReference type="EMBL" id="AVR47160.1"/>
    </source>
</evidence>
<feature type="binding site" description="type 1 copper site" evidence="14">
    <location>
        <position position="126"/>
    </location>
    <ligand>
        <name>Cu cation</name>
        <dbReference type="ChEBI" id="CHEBI:23378"/>
        <label>1</label>
    </ligand>
</feature>
<dbReference type="Proteomes" id="UP000241507">
    <property type="component" value="Chromosome"/>
</dbReference>
<evidence type="ECO:0000256" key="7">
    <source>
        <dbReference type="ARBA" id="ARBA00022617"/>
    </source>
</evidence>
<reference evidence="19" key="1">
    <citation type="submission" date="2018-03" db="EMBL/GenBank/DDBJ databases">
        <title>Gramella fulva sp. nov., isolated from a dry surface of tidal flat.</title>
        <authorList>
            <person name="Hwang S.H."/>
            <person name="Hwang W.M."/>
            <person name="Kang K."/>
            <person name="Ahn T.-Y."/>
        </authorList>
    </citation>
    <scope>NUCLEOTIDE SEQUENCE [LARGE SCALE GENOMIC DNA]</scope>
    <source>
        <strain evidence="19">SH35</strain>
    </source>
</reference>
<protein>
    <recommendedName>
        <fullName evidence="6">Copper-containing nitrite reductase</fullName>
        <ecNumber evidence="5">1.7.2.1</ecNumber>
    </recommendedName>
</protein>
<dbReference type="PANTHER" id="PTHR35008">
    <property type="entry name" value="BLL4482 PROTEIN-RELATED"/>
    <property type="match status" value="1"/>
</dbReference>
<dbReference type="EMBL" id="CP028136">
    <property type="protein sequence ID" value="AVR47160.1"/>
    <property type="molecule type" value="Genomic_DNA"/>
</dbReference>
<evidence type="ECO:0000313" key="19">
    <source>
        <dbReference type="Proteomes" id="UP000241507"/>
    </source>
</evidence>
<evidence type="ECO:0000256" key="2">
    <source>
        <dbReference type="ARBA" id="ARBA00001973"/>
    </source>
</evidence>
<dbReference type="NCBIfam" id="TIGR02376">
    <property type="entry name" value="Cu_nitrite_red"/>
    <property type="match status" value="1"/>
</dbReference>
<dbReference type="Gene3D" id="1.10.760.10">
    <property type="entry name" value="Cytochrome c-like domain"/>
    <property type="match status" value="1"/>
</dbReference>
<evidence type="ECO:0000256" key="15">
    <source>
        <dbReference type="PROSITE-ProRule" id="PRU00433"/>
    </source>
</evidence>
<evidence type="ECO:0000256" key="8">
    <source>
        <dbReference type="ARBA" id="ARBA00022723"/>
    </source>
</evidence>
<keyword evidence="11 15" id="KW-0408">Iron</keyword>
<dbReference type="CDD" id="cd04208">
    <property type="entry name" value="CuRO_2_CuNIR"/>
    <property type="match status" value="1"/>
</dbReference>
<feature type="signal peptide" evidence="16">
    <location>
        <begin position="1"/>
        <end position="26"/>
    </location>
</feature>
<dbReference type="InterPro" id="IPR009056">
    <property type="entry name" value="Cyt_c-like_dom"/>
</dbReference>
<evidence type="ECO:0000256" key="5">
    <source>
        <dbReference type="ARBA" id="ARBA00011882"/>
    </source>
</evidence>
<dbReference type="InterPro" id="IPR036909">
    <property type="entry name" value="Cyt_c-like_dom_sf"/>
</dbReference>
<keyword evidence="16" id="KW-0732">Signal</keyword>
<feature type="binding site" description="type 1 copper site" evidence="14">
    <location>
        <position position="121"/>
    </location>
    <ligand>
        <name>Cu cation</name>
        <dbReference type="ChEBI" id="CHEBI:23378"/>
        <label>1</label>
    </ligand>
</feature>